<reference evidence="5" key="2">
    <citation type="submission" date="2016-12" db="EMBL/GenBank/DDBJ databases">
        <title>Whole genome sequencing of Sphingomonas sp. ABOJV.</title>
        <authorList>
            <person name="Conlan S."/>
            <person name="Thomas P.J."/>
            <person name="Mullikin J."/>
            <person name="Palmore T.N."/>
            <person name="Frank K.M."/>
            <person name="Segre J.A."/>
        </authorList>
    </citation>
    <scope>NUCLEOTIDE SEQUENCE [LARGE SCALE GENOMIC DNA]</scope>
    <source>
        <strain evidence="5">ABOJV</strain>
    </source>
</reference>
<dbReference type="Gene3D" id="3.40.50.150">
    <property type="entry name" value="Vaccinia Virus protein VP39"/>
    <property type="match status" value="1"/>
</dbReference>
<organism evidence="2 5">
    <name type="scientific">Sphingomonas koreensis</name>
    <dbReference type="NCBI Taxonomy" id="93064"/>
    <lineage>
        <taxon>Bacteria</taxon>
        <taxon>Pseudomonadati</taxon>
        <taxon>Pseudomonadota</taxon>
        <taxon>Alphaproteobacteria</taxon>
        <taxon>Sphingomonadales</taxon>
        <taxon>Sphingomonadaceae</taxon>
        <taxon>Sphingomonas</taxon>
    </lineage>
</organism>
<dbReference type="KEGG" id="skr:BRX40_11560"/>
<dbReference type="EMBL" id="CP018820">
    <property type="protein sequence ID" value="APR54986.1"/>
    <property type="molecule type" value="Genomic_DNA"/>
</dbReference>
<evidence type="ECO:0000313" key="5">
    <source>
        <dbReference type="Proteomes" id="UP000185161"/>
    </source>
</evidence>
<evidence type="ECO:0000259" key="1">
    <source>
        <dbReference type="PROSITE" id="PS50123"/>
    </source>
</evidence>
<evidence type="ECO:0000313" key="6">
    <source>
        <dbReference type="Proteomes" id="UP000286681"/>
    </source>
</evidence>
<dbReference type="AlphaFoldDB" id="A0A1L6JGB5"/>
<dbReference type="OrthoDB" id="9816309at2"/>
<reference evidence="2" key="1">
    <citation type="submission" date="2016-12" db="EMBL/GenBank/DDBJ databases">
        <title>Whole genome sequencing of Sphingomonas koreensis.</title>
        <authorList>
            <person name="Conlan S."/>
            <person name="Thomas P.J."/>
            <person name="Mullikin J."/>
            <person name="Palmore T.N."/>
            <person name="Frank K.M."/>
            <person name="Segre J.A."/>
        </authorList>
    </citation>
    <scope>NUCLEOTIDE SEQUENCE</scope>
    <source>
        <strain evidence="2">ABOJV</strain>
    </source>
</reference>
<dbReference type="InterPro" id="IPR000780">
    <property type="entry name" value="CheR_MeTrfase"/>
</dbReference>
<gene>
    <name evidence="2" type="ORF">BRX40_11560</name>
    <name evidence="3" type="ORF">CA257_09255</name>
    <name evidence="4" type="ORF">DAH66_05225</name>
</gene>
<evidence type="ECO:0000313" key="4">
    <source>
        <dbReference type="EMBL" id="RSY88902.1"/>
    </source>
</evidence>
<dbReference type="Proteomes" id="UP000286681">
    <property type="component" value="Unassembled WGS sequence"/>
</dbReference>
<dbReference type="Proteomes" id="UP000287746">
    <property type="component" value="Unassembled WGS sequence"/>
</dbReference>
<dbReference type="PROSITE" id="PS50123">
    <property type="entry name" value="CHER"/>
    <property type="match status" value="1"/>
</dbReference>
<dbReference type="EMBL" id="QQYZ01000003">
    <property type="protein sequence ID" value="RSY88902.1"/>
    <property type="molecule type" value="Genomic_DNA"/>
</dbReference>
<name>A0A1L6JGB5_9SPHN</name>
<dbReference type="SUPFAM" id="SSF47757">
    <property type="entry name" value="Chemotaxis receptor methyltransferase CheR, N-terminal domain"/>
    <property type="match status" value="1"/>
</dbReference>
<evidence type="ECO:0000313" key="2">
    <source>
        <dbReference type="EMBL" id="APR54986.1"/>
    </source>
</evidence>
<protein>
    <submittedName>
        <fullName evidence="2">Chemotaxis protein CheR</fullName>
    </submittedName>
    <submittedName>
        <fullName evidence="3">Protein-glutamate O-methyltransferase CheR</fullName>
    </submittedName>
</protein>
<feature type="domain" description="CheR-type methyltransferase" evidence="1">
    <location>
        <begin position="1"/>
        <end position="256"/>
    </location>
</feature>
<evidence type="ECO:0000313" key="7">
    <source>
        <dbReference type="Proteomes" id="UP000287746"/>
    </source>
</evidence>
<dbReference type="SMART" id="SM00138">
    <property type="entry name" value="MeTrc"/>
    <property type="match status" value="1"/>
</dbReference>
<dbReference type="InterPro" id="IPR050903">
    <property type="entry name" value="Bact_Chemotaxis_MeTrfase"/>
</dbReference>
<keyword evidence="4" id="KW-0489">Methyltransferase</keyword>
<dbReference type="PRINTS" id="PR00996">
    <property type="entry name" value="CHERMTFRASE"/>
</dbReference>
<evidence type="ECO:0000313" key="3">
    <source>
        <dbReference type="EMBL" id="RSV04287.1"/>
    </source>
</evidence>
<dbReference type="EMBL" id="QQWO01000006">
    <property type="protein sequence ID" value="RSV04287.1"/>
    <property type="molecule type" value="Genomic_DNA"/>
</dbReference>
<dbReference type="InterPro" id="IPR029063">
    <property type="entry name" value="SAM-dependent_MTases_sf"/>
</dbReference>
<reference evidence="6 7" key="3">
    <citation type="submission" date="2018-07" db="EMBL/GenBank/DDBJ databases">
        <title>Genomic and Epidemiologic Investigation of an Indolent Hospital Outbreak.</title>
        <authorList>
            <person name="Johnson R.C."/>
            <person name="Deming C."/>
            <person name="Conlan S."/>
            <person name="Zellmer C.J."/>
            <person name="Michelin A.V."/>
            <person name="Lee-Lin S."/>
            <person name="Thomas P.J."/>
            <person name="Park M."/>
            <person name="Weingarten R.A."/>
            <person name="Less J."/>
            <person name="Dekker J.P."/>
            <person name="Frank K.M."/>
            <person name="Musser K.A."/>
            <person name="Mcquiston J.R."/>
            <person name="Henderson D.K."/>
            <person name="Lau A.F."/>
            <person name="Palmore T.N."/>
            <person name="Segre J.A."/>
        </authorList>
    </citation>
    <scope>NUCLEOTIDE SEQUENCE [LARGE SCALE GENOMIC DNA]</scope>
    <source>
        <strain evidence="4 7">SK-CDC1_0717</strain>
        <strain evidence="3 6">SK-NIH.Env10_0317</strain>
    </source>
</reference>
<dbReference type="GO" id="GO:0032259">
    <property type="term" value="P:methylation"/>
    <property type="evidence" value="ECO:0007669"/>
    <property type="project" value="UniProtKB-KW"/>
</dbReference>
<keyword evidence="5" id="KW-1185">Reference proteome</keyword>
<dbReference type="PANTHER" id="PTHR24422">
    <property type="entry name" value="CHEMOTAXIS PROTEIN METHYLTRANSFERASE"/>
    <property type="match status" value="1"/>
</dbReference>
<sequence length="272" mass="30169">MHVIGNLLEQRTGQQIAANRAWRVETVLKPVLRANDLDTLDQLIGRLAAERNGALAESVVDALLNHETSFFRDAAVLDLVVEAAQALQAETPGRRLRIWSAGCSMGQEPYSLAMLFEEAAITRGMMMPEIVATDVSAAALARARSGRFSQFEIQRGLPVRRMVSWFDSVEGDWVIRPELSRRVQFRQHNLAKESAPAGKFDIVLCRNVLLYFAADVRSRVFRTLRTATRDGGLLVLGAGETVIGQTDAFRPSDRFRGLYLADDARVAPFRAA</sequence>
<accession>A0A1L6JGB5</accession>
<dbReference type="Proteomes" id="UP000185161">
    <property type="component" value="Chromosome"/>
</dbReference>
<keyword evidence="4" id="KW-0808">Transferase</keyword>
<proteinExistence type="predicted"/>
<dbReference type="STRING" id="93064.BRX40_11560"/>
<dbReference type="Pfam" id="PF01739">
    <property type="entry name" value="CheR"/>
    <property type="match status" value="1"/>
</dbReference>
<dbReference type="InterPro" id="IPR022642">
    <property type="entry name" value="CheR_C"/>
</dbReference>
<dbReference type="PANTHER" id="PTHR24422:SF21">
    <property type="entry name" value="CHEMOTAXIS PROTEIN METHYLTRANSFERASE 1"/>
    <property type="match status" value="1"/>
</dbReference>
<dbReference type="SUPFAM" id="SSF53335">
    <property type="entry name" value="S-adenosyl-L-methionine-dependent methyltransferases"/>
    <property type="match status" value="1"/>
</dbReference>
<dbReference type="GO" id="GO:0008757">
    <property type="term" value="F:S-adenosylmethionine-dependent methyltransferase activity"/>
    <property type="evidence" value="ECO:0007669"/>
    <property type="project" value="InterPro"/>
</dbReference>